<dbReference type="PANTHER" id="PTHR10655:SF17">
    <property type="entry name" value="LYSOPHOSPHOLIPASE-LIKE PROTEIN 1"/>
    <property type="match status" value="1"/>
</dbReference>
<dbReference type="PANTHER" id="PTHR10655">
    <property type="entry name" value="LYSOPHOSPHOLIPASE-RELATED"/>
    <property type="match status" value="1"/>
</dbReference>
<dbReference type="InterPro" id="IPR029058">
    <property type="entry name" value="AB_hydrolase_fold"/>
</dbReference>
<reference evidence="3 5" key="2">
    <citation type="submission" date="2016-10" db="EMBL/GenBank/DDBJ databases">
        <authorList>
            <person name="Varghese N."/>
            <person name="Submissions S."/>
        </authorList>
    </citation>
    <scope>NUCLEOTIDE SEQUENCE [LARGE SCALE GENOMIC DNA]</scope>
    <source>
        <strain evidence="3 5">DSM 22150</strain>
    </source>
</reference>
<evidence type="ECO:0000313" key="3">
    <source>
        <dbReference type="EMBL" id="SEJ33566.1"/>
    </source>
</evidence>
<feature type="domain" description="Dienelactone hydrolase" evidence="1">
    <location>
        <begin position="81"/>
        <end position="190"/>
    </location>
</feature>
<proteinExistence type="predicted"/>
<dbReference type="STRING" id="640938.TR210_277"/>
<keyword evidence="2" id="KW-0378">Hydrolase</keyword>
<organism evidence="2 4">
    <name type="scientific">Trichococcus ilyis</name>
    <dbReference type="NCBI Taxonomy" id="640938"/>
    <lineage>
        <taxon>Bacteria</taxon>
        <taxon>Bacillati</taxon>
        <taxon>Bacillota</taxon>
        <taxon>Bacilli</taxon>
        <taxon>Lactobacillales</taxon>
        <taxon>Carnobacteriaceae</taxon>
        <taxon>Trichococcus</taxon>
    </lineage>
</organism>
<dbReference type="GO" id="GO:0016787">
    <property type="term" value="F:hydrolase activity"/>
    <property type="evidence" value="ECO:0007669"/>
    <property type="project" value="UniProtKB-KW"/>
</dbReference>
<dbReference type="Pfam" id="PF01738">
    <property type="entry name" value="DLH"/>
    <property type="match status" value="1"/>
</dbReference>
<sequence>MNHQHIFKHGKPERPLLLLLHGTGGTEHDLFFLGEAIDPEASLLGVRGNVTESGMNRYFRRLAEGVFDENDLDYRTKELIAFLDAASAAYGFDRNNIVAIGYSNGANIAGSMIYSFKDAVKGAMLHHPMVPFRNRQLPDLHSLPVFIGAGTNDPLCAPEESLELKATLEGAGSDVSIYWGNAGHSLTNEEVVAAKAWYNKHF</sequence>
<dbReference type="RefSeq" id="WP_068620818.1">
    <property type="nucleotide sequence ID" value="NZ_FJNB01000002.1"/>
</dbReference>
<name>A0A143Y9P2_9LACT</name>
<dbReference type="EMBL" id="FJNB01000002">
    <property type="protein sequence ID" value="CZQ83561.1"/>
    <property type="molecule type" value="Genomic_DNA"/>
</dbReference>
<gene>
    <name evidence="3" type="ORF">SAMN05216375_11177</name>
    <name evidence="2" type="ORF">TR210_277</name>
</gene>
<dbReference type="Proteomes" id="UP000199280">
    <property type="component" value="Unassembled WGS sequence"/>
</dbReference>
<keyword evidence="5" id="KW-1185">Reference proteome</keyword>
<evidence type="ECO:0000313" key="5">
    <source>
        <dbReference type="Proteomes" id="UP000199280"/>
    </source>
</evidence>
<evidence type="ECO:0000313" key="4">
    <source>
        <dbReference type="Proteomes" id="UP000076878"/>
    </source>
</evidence>
<accession>A0A143Y9P2</accession>
<dbReference type="OrthoDB" id="9796570at2"/>
<evidence type="ECO:0000259" key="1">
    <source>
        <dbReference type="Pfam" id="PF01738"/>
    </source>
</evidence>
<dbReference type="Gene3D" id="3.40.50.1820">
    <property type="entry name" value="alpha/beta hydrolase"/>
    <property type="match status" value="1"/>
</dbReference>
<dbReference type="Proteomes" id="UP000076878">
    <property type="component" value="Unassembled WGS sequence"/>
</dbReference>
<reference evidence="2 4" key="1">
    <citation type="submission" date="2016-02" db="EMBL/GenBank/DDBJ databases">
        <authorList>
            <person name="Wen L."/>
            <person name="He K."/>
            <person name="Yang H."/>
        </authorList>
    </citation>
    <scope>NUCLEOTIDE SEQUENCE [LARGE SCALE GENOMIC DNA]</scope>
    <source>
        <strain evidence="2">Trichococcus_R210</strain>
    </source>
</reference>
<dbReference type="InterPro" id="IPR002925">
    <property type="entry name" value="Dienelactn_hydro"/>
</dbReference>
<dbReference type="EMBL" id="FNYT01000011">
    <property type="protein sequence ID" value="SEJ33566.1"/>
    <property type="molecule type" value="Genomic_DNA"/>
</dbReference>
<dbReference type="SUPFAM" id="SSF53474">
    <property type="entry name" value="alpha/beta-Hydrolases"/>
    <property type="match status" value="1"/>
</dbReference>
<dbReference type="InterPro" id="IPR050565">
    <property type="entry name" value="LYPA1-2/EST-like"/>
</dbReference>
<protein>
    <submittedName>
        <fullName evidence="2">Alpha/beta hydrolase fold</fullName>
    </submittedName>
    <submittedName>
        <fullName evidence="3">Phospholipase/carboxylesterase</fullName>
    </submittedName>
</protein>
<evidence type="ECO:0000313" key="2">
    <source>
        <dbReference type="EMBL" id="CZQ83561.1"/>
    </source>
</evidence>
<dbReference type="AlphaFoldDB" id="A0A143Y9P2"/>